<evidence type="ECO:0000313" key="2">
    <source>
        <dbReference type="EMBL" id="THU74581.1"/>
    </source>
</evidence>
<evidence type="ECO:0000256" key="1">
    <source>
        <dbReference type="SAM" id="Phobius"/>
    </source>
</evidence>
<keyword evidence="3" id="KW-1185">Reference proteome</keyword>
<dbReference type="EMBL" id="PYDT01000001">
    <property type="protein sequence ID" value="THU74581.1"/>
    <property type="molecule type" value="Genomic_DNA"/>
</dbReference>
<name>A0A4S8KH23_MUSBA</name>
<keyword evidence="1" id="KW-0812">Transmembrane</keyword>
<organism evidence="2 3">
    <name type="scientific">Musa balbisiana</name>
    <name type="common">Banana</name>
    <dbReference type="NCBI Taxonomy" id="52838"/>
    <lineage>
        <taxon>Eukaryota</taxon>
        <taxon>Viridiplantae</taxon>
        <taxon>Streptophyta</taxon>
        <taxon>Embryophyta</taxon>
        <taxon>Tracheophyta</taxon>
        <taxon>Spermatophyta</taxon>
        <taxon>Magnoliopsida</taxon>
        <taxon>Liliopsida</taxon>
        <taxon>Zingiberales</taxon>
        <taxon>Musaceae</taxon>
        <taxon>Musa</taxon>
    </lineage>
</organism>
<keyword evidence="1" id="KW-1133">Transmembrane helix</keyword>
<dbReference type="Proteomes" id="UP000317650">
    <property type="component" value="Chromosome 4"/>
</dbReference>
<proteinExistence type="predicted"/>
<keyword evidence="1" id="KW-0472">Membrane</keyword>
<gene>
    <name evidence="2" type="ORF">C4D60_Mb04t34900</name>
</gene>
<accession>A0A4S8KH23</accession>
<sequence>MSSLLLIPWFFLLNFVLDVRDREAWVWLIGGSSAIYVVYVIELGITKSCSVNTFWCQHLLAVENLLTFD</sequence>
<evidence type="ECO:0000313" key="3">
    <source>
        <dbReference type="Proteomes" id="UP000317650"/>
    </source>
</evidence>
<feature type="transmembrane region" description="Helical" evidence="1">
    <location>
        <begin position="28"/>
        <end position="45"/>
    </location>
</feature>
<reference evidence="2 3" key="1">
    <citation type="journal article" date="2019" name="Nat. Plants">
        <title>Genome sequencing of Musa balbisiana reveals subgenome evolution and function divergence in polyploid bananas.</title>
        <authorList>
            <person name="Yao X."/>
        </authorList>
    </citation>
    <scope>NUCLEOTIDE SEQUENCE [LARGE SCALE GENOMIC DNA]</scope>
    <source>
        <strain evidence="3">cv. DH-PKW</strain>
        <tissue evidence="2">Leaves</tissue>
    </source>
</reference>
<dbReference type="AlphaFoldDB" id="A0A4S8KH23"/>
<comment type="caution">
    <text evidence="2">The sequence shown here is derived from an EMBL/GenBank/DDBJ whole genome shotgun (WGS) entry which is preliminary data.</text>
</comment>
<protein>
    <submittedName>
        <fullName evidence="2">Uncharacterized protein</fullName>
    </submittedName>
</protein>